<dbReference type="InterPro" id="IPR000415">
    <property type="entry name" value="Nitroreductase-like"/>
</dbReference>
<organism evidence="2 3">
    <name type="scientific">Streptomyces mordarskii</name>
    <dbReference type="NCBI Taxonomy" id="1226758"/>
    <lineage>
        <taxon>Bacteria</taxon>
        <taxon>Bacillati</taxon>
        <taxon>Actinomycetota</taxon>
        <taxon>Actinomycetes</taxon>
        <taxon>Kitasatosporales</taxon>
        <taxon>Streptomycetaceae</taxon>
        <taxon>Streptomyces</taxon>
    </lineage>
</organism>
<dbReference type="EMBL" id="BAAABZ010000070">
    <property type="protein sequence ID" value="GAA0553907.1"/>
    <property type="molecule type" value="Genomic_DNA"/>
</dbReference>
<dbReference type="Gene3D" id="3.40.109.10">
    <property type="entry name" value="NADH Oxidase"/>
    <property type="match status" value="1"/>
</dbReference>
<name>A0ABN1DX04_9ACTN</name>
<protein>
    <recommendedName>
        <fullName evidence="4">Nitroreductase domain-containing protein</fullName>
    </recommendedName>
</protein>
<evidence type="ECO:0000313" key="3">
    <source>
        <dbReference type="Proteomes" id="UP001501576"/>
    </source>
</evidence>
<keyword evidence="3" id="KW-1185">Reference proteome</keyword>
<gene>
    <name evidence="2" type="ORF">GCM10010390_65000</name>
</gene>
<evidence type="ECO:0008006" key="4">
    <source>
        <dbReference type="Google" id="ProtNLM"/>
    </source>
</evidence>
<comment type="caution">
    <text evidence="2">The sequence shown here is derived from an EMBL/GenBank/DDBJ whole genome shotgun (WGS) entry which is preliminary data.</text>
</comment>
<feature type="region of interest" description="Disordered" evidence="1">
    <location>
        <begin position="89"/>
        <end position="112"/>
    </location>
</feature>
<sequence length="112" mass="12465">MPMRDFTGSLPTPHPPALRFERHAQVALLWTFHDRGKDWLNAGQALQHVLLTATAHGVRTSLLHQAMEWPDLRAAIGLPRRRCHPQLLIRFGHGPDSGRTPRACGQAAAETP</sequence>
<reference evidence="2 3" key="1">
    <citation type="journal article" date="2019" name="Int. J. Syst. Evol. Microbiol.">
        <title>The Global Catalogue of Microorganisms (GCM) 10K type strain sequencing project: providing services to taxonomists for standard genome sequencing and annotation.</title>
        <authorList>
            <consortium name="The Broad Institute Genomics Platform"/>
            <consortium name="The Broad Institute Genome Sequencing Center for Infectious Disease"/>
            <person name="Wu L."/>
            <person name="Ma J."/>
        </authorList>
    </citation>
    <scope>NUCLEOTIDE SEQUENCE [LARGE SCALE GENOMIC DNA]</scope>
    <source>
        <strain evidence="2 3">JCM 5052</strain>
    </source>
</reference>
<evidence type="ECO:0000256" key="1">
    <source>
        <dbReference type="SAM" id="MobiDB-lite"/>
    </source>
</evidence>
<dbReference type="Proteomes" id="UP001501576">
    <property type="component" value="Unassembled WGS sequence"/>
</dbReference>
<evidence type="ECO:0000313" key="2">
    <source>
        <dbReference type="EMBL" id="GAA0553907.1"/>
    </source>
</evidence>
<dbReference type="SUPFAM" id="SSF55469">
    <property type="entry name" value="FMN-dependent nitroreductase-like"/>
    <property type="match status" value="1"/>
</dbReference>
<accession>A0ABN1DX04</accession>
<proteinExistence type="predicted"/>